<dbReference type="SUPFAM" id="SSF52172">
    <property type="entry name" value="CheY-like"/>
    <property type="match status" value="1"/>
</dbReference>
<dbReference type="GO" id="GO:0000155">
    <property type="term" value="F:phosphorelay sensor kinase activity"/>
    <property type="evidence" value="ECO:0007669"/>
    <property type="project" value="InterPro"/>
</dbReference>
<feature type="transmembrane region" description="Helical" evidence="6">
    <location>
        <begin position="133"/>
        <end position="150"/>
    </location>
</feature>
<dbReference type="PANTHER" id="PTHR45339">
    <property type="entry name" value="HYBRID SIGNAL TRANSDUCTION HISTIDINE KINASE J"/>
    <property type="match status" value="1"/>
</dbReference>
<dbReference type="SMART" id="SM00388">
    <property type="entry name" value="HisKA"/>
    <property type="match status" value="1"/>
</dbReference>
<feature type="domain" description="Histidine kinase" evidence="7">
    <location>
        <begin position="224"/>
        <end position="446"/>
    </location>
</feature>
<sequence>MPDKPSLFNWSLKKLLLTIPEAFEQSKVKVVYTFLILSIVKLLIIVSIIYENELNIHFKSSIIFLIIYFILYKILLINKKYTIPIAHVMVWMGLIMVFSILFVFAKAINIMALQFIFMIILSSFYLLGRTYGIVYSIFGVAPVLTYMFIGNNLDLSELASNKLASPAYEITVFLNFLTIIIAHYLYHEASAKNILEKESLNARLILAVEEANLAAQSKSDFLSTMSHELRTPLNSVIGMAELLREESNSPDQEENLKILNFSAASLHTLINDILDFNKLGSEKLYLEAIGVNLYTLLHDICSGLRLQAKERGLQLNLEVDDEIKKSIVCTDPTRISQIIYNLAGNAIKFTAEGSVTIRLNVISSDSELINIRFSVIDTGIGINGEQQDAIFEPFVQASTSTTRNYGGTGLGLAIVKRLLALFHSTIKLESSEGKGARFWFDIAFKIDKEPVNSGLDIKGNTYDIKDLKILVVEDNPINSLLLKKIFLKWNNTPDFTKDGFEALDKYDTNHYDIILMDVHMPLLDGYETSRRIRNLPDAVKSSVPIIALTASVSSNLSEKIREAGMDDHLSKPYNSKELFAKLLEYKNKIHKNA</sequence>
<name>A0A1G9V052_9SPHI</name>
<keyword evidence="6" id="KW-1133">Transmembrane helix</keyword>
<dbReference type="Proteomes" id="UP000199226">
    <property type="component" value="Unassembled WGS sequence"/>
</dbReference>
<evidence type="ECO:0000313" key="10">
    <source>
        <dbReference type="Proteomes" id="UP000199226"/>
    </source>
</evidence>
<comment type="catalytic activity">
    <reaction evidence="1">
        <text>ATP + protein L-histidine = ADP + protein N-phospho-L-histidine.</text>
        <dbReference type="EC" id="2.7.13.3"/>
    </reaction>
</comment>
<feature type="transmembrane region" description="Helical" evidence="6">
    <location>
        <begin position="170"/>
        <end position="187"/>
    </location>
</feature>
<evidence type="ECO:0000256" key="5">
    <source>
        <dbReference type="PROSITE-ProRule" id="PRU00169"/>
    </source>
</evidence>
<feature type="transmembrane region" description="Helical" evidence="6">
    <location>
        <begin position="30"/>
        <end position="50"/>
    </location>
</feature>
<dbReference type="SMART" id="SM00387">
    <property type="entry name" value="HATPase_c"/>
    <property type="match status" value="1"/>
</dbReference>
<dbReference type="FunFam" id="3.30.565.10:FF:000010">
    <property type="entry name" value="Sensor histidine kinase RcsC"/>
    <property type="match status" value="1"/>
</dbReference>
<gene>
    <name evidence="9" type="ORF">SAMN05421813_11861</name>
</gene>
<evidence type="ECO:0000256" key="3">
    <source>
        <dbReference type="ARBA" id="ARBA00022553"/>
    </source>
</evidence>
<keyword evidence="9" id="KW-0418">Kinase</keyword>
<dbReference type="PRINTS" id="PR00344">
    <property type="entry name" value="BCTRLSENSOR"/>
</dbReference>
<reference evidence="10" key="1">
    <citation type="submission" date="2016-10" db="EMBL/GenBank/DDBJ databases">
        <authorList>
            <person name="Varghese N."/>
            <person name="Submissions S."/>
        </authorList>
    </citation>
    <scope>NUCLEOTIDE SEQUENCE [LARGE SCALE GENOMIC DNA]</scope>
    <source>
        <strain evidence="10">DSM 24536</strain>
    </source>
</reference>
<accession>A0A1G9V052</accession>
<evidence type="ECO:0000256" key="6">
    <source>
        <dbReference type="SAM" id="Phobius"/>
    </source>
</evidence>
<proteinExistence type="predicted"/>
<dbReference type="STRING" id="990371.SAMN05421813_11861"/>
<keyword evidence="4" id="KW-0902">Two-component regulatory system</keyword>
<dbReference type="InterPro" id="IPR011006">
    <property type="entry name" value="CheY-like_superfamily"/>
</dbReference>
<evidence type="ECO:0000313" key="9">
    <source>
        <dbReference type="EMBL" id="SDM65427.1"/>
    </source>
</evidence>
<dbReference type="CDD" id="cd16922">
    <property type="entry name" value="HATPase_EvgS-ArcB-TorS-like"/>
    <property type="match status" value="1"/>
</dbReference>
<feature type="domain" description="Response regulatory" evidence="8">
    <location>
        <begin position="468"/>
        <end position="586"/>
    </location>
</feature>
<dbReference type="SUPFAM" id="SSF47384">
    <property type="entry name" value="Homodimeric domain of signal transducing histidine kinase"/>
    <property type="match status" value="1"/>
</dbReference>
<dbReference type="EMBL" id="FNHH01000018">
    <property type="protein sequence ID" value="SDM65427.1"/>
    <property type="molecule type" value="Genomic_DNA"/>
</dbReference>
<evidence type="ECO:0000256" key="1">
    <source>
        <dbReference type="ARBA" id="ARBA00000085"/>
    </source>
</evidence>
<protein>
    <recommendedName>
        <fullName evidence="2">histidine kinase</fullName>
        <ecNumber evidence="2">2.7.13.3</ecNumber>
    </recommendedName>
</protein>
<evidence type="ECO:0000256" key="4">
    <source>
        <dbReference type="ARBA" id="ARBA00023012"/>
    </source>
</evidence>
<feature type="transmembrane region" description="Helical" evidence="6">
    <location>
        <begin position="88"/>
        <end position="105"/>
    </location>
</feature>
<keyword evidence="6" id="KW-0812">Transmembrane</keyword>
<dbReference type="PROSITE" id="PS50110">
    <property type="entry name" value="RESPONSE_REGULATORY"/>
    <property type="match status" value="1"/>
</dbReference>
<evidence type="ECO:0000259" key="8">
    <source>
        <dbReference type="PROSITE" id="PS50110"/>
    </source>
</evidence>
<keyword evidence="6" id="KW-0472">Membrane</keyword>
<dbReference type="Gene3D" id="3.30.565.10">
    <property type="entry name" value="Histidine kinase-like ATPase, C-terminal domain"/>
    <property type="match status" value="1"/>
</dbReference>
<dbReference type="SUPFAM" id="SSF55874">
    <property type="entry name" value="ATPase domain of HSP90 chaperone/DNA topoisomerase II/histidine kinase"/>
    <property type="match status" value="1"/>
</dbReference>
<organism evidence="9 10">
    <name type="scientific">Daejeonella rubra</name>
    <dbReference type="NCBI Taxonomy" id="990371"/>
    <lineage>
        <taxon>Bacteria</taxon>
        <taxon>Pseudomonadati</taxon>
        <taxon>Bacteroidota</taxon>
        <taxon>Sphingobacteriia</taxon>
        <taxon>Sphingobacteriales</taxon>
        <taxon>Sphingobacteriaceae</taxon>
        <taxon>Daejeonella</taxon>
    </lineage>
</organism>
<dbReference type="Pfam" id="PF00512">
    <property type="entry name" value="HisKA"/>
    <property type="match status" value="1"/>
</dbReference>
<dbReference type="PANTHER" id="PTHR45339:SF1">
    <property type="entry name" value="HYBRID SIGNAL TRANSDUCTION HISTIDINE KINASE J"/>
    <property type="match status" value="1"/>
</dbReference>
<dbReference type="InterPro" id="IPR001789">
    <property type="entry name" value="Sig_transdc_resp-reg_receiver"/>
</dbReference>
<dbReference type="AlphaFoldDB" id="A0A1G9V052"/>
<feature type="transmembrane region" description="Helical" evidence="6">
    <location>
        <begin position="111"/>
        <end position="128"/>
    </location>
</feature>
<dbReference type="CDD" id="cd00082">
    <property type="entry name" value="HisKA"/>
    <property type="match status" value="1"/>
</dbReference>
<keyword evidence="9" id="KW-0808">Transferase</keyword>
<dbReference type="InterPro" id="IPR036890">
    <property type="entry name" value="HATPase_C_sf"/>
</dbReference>
<dbReference type="PROSITE" id="PS50109">
    <property type="entry name" value="HIS_KIN"/>
    <property type="match status" value="1"/>
</dbReference>
<dbReference type="InterPro" id="IPR036097">
    <property type="entry name" value="HisK_dim/P_sf"/>
</dbReference>
<evidence type="ECO:0000256" key="2">
    <source>
        <dbReference type="ARBA" id="ARBA00012438"/>
    </source>
</evidence>
<dbReference type="CDD" id="cd17546">
    <property type="entry name" value="REC_hyHK_CKI1_RcsC-like"/>
    <property type="match status" value="1"/>
</dbReference>
<keyword evidence="3 5" id="KW-0597">Phosphoprotein</keyword>
<dbReference type="Gene3D" id="1.10.287.130">
    <property type="match status" value="1"/>
</dbReference>
<dbReference type="OrthoDB" id="9811889at2"/>
<dbReference type="InterPro" id="IPR003594">
    <property type="entry name" value="HATPase_dom"/>
</dbReference>
<dbReference type="Pfam" id="PF00072">
    <property type="entry name" value="Response_reg"/>
    <property type="match status" value="1"/>
</dbReference>
<feature type="transmembrane region" description="Helical" evidence="6">
    <location>
        <begin position="56"/>
        <end position="76"/>
    </location>
</feature>
<evidence type="ECO:0000259" key="7">
    <source>
        <dbReference type="PROSITE" id="PS50109"/>
    </source>
</evidence>
<feature type="modified residue" description="4-aspartylphosphate" evidence="5">
    <location>
        <position position="517"/>
    </location>
</feature>
<dbReference type="SMART" id="SM00448">
    <property type="entry name" value="REC"/>
    <property type="match status" value="1"/>
</dbReference>
<dbReference type="InterPro" id="IPR004358">
    <property type="entry name" value="Sig_transdc_His_kin-like_C"/>
</dbReference>
<dbReference type="Gene3D" id="3.40.50.2300">
    <property type="match status" value="1"/>
</dbReference>
<dbReference type="InterPro" id="IPR005467">
    <property type="entry name" value="His_kinase_dom"/>
</dbReference>
<keyword evidence="10" id="KW-1185">Reference proteome</keyword>
<dbReference type="EC" id="2.7.13.3" evidence="2"/>
<dbReference type="Pfam" id="PF02518">
    <property type="entry name" value="HATPase_c"/>
    <property type="match status" value="1"/>
</dbReference>
<dbReference type="InterPro" id="IPR003661">
    <property type="entry name" value="HisK_dim/P_dom"/>
</dbReference>